<sequence>MLEEKNKLFSNLFSADLLVHIGNAEIESTLPTNSEVNVQLHQEIKQKETLLSDLKKKVEKNSQKLVLKKERIRQLSNEHALLQSEHKGIETQIVEHHQEVTSMNKEHTQIQKEREQVEENVKRLNEKIKNLQNELSKQSGYLQTTVSKEDQTTFYKEEIKKIG</sequence>
<accession>A0A915EE45</accession>
<name>A0A915EE45_9BILA</name>
<organism evidence="2 3">
    <name type="scientific">Ditylenchus dipsaci</name>
    <dbReference type="NCBI Taxonomy" id="166011"/>
    <lineage>
        <taxon>Eukaryota</taxon>
        <taxon>Metazoa</taxon>
        <taxon>Ecdysozoa</taxon>
        <taxon>Nematoda</taxon>
        <taxon>Chromadorea</taxon>
        <taxon>Rhabditida</taxon>
        <taxon>Tylenchina</taxon>
        <taxon>Tylenchomorpha</taxon>
        <taxon>Sphaerularioidea</taxon>
        <taxon>Anguinidae</taxon>
        <taxon>Anguininae</taxon>
        <taxon>Ditylenchus</taxon>
    </lineage>
</organism>
<dbReference type="AlphaFoldDB" id="A0A915EE45"/>
<evidence type="ECO:0000313" key="3">
    <source>
        <dbReference type="WBParaSite" id="jg5152"/>
    </source>
</evidence>
<keyword evidence="1" id="KW-0175">Coiled coil</keyword>
<evidence type="ECO:0000313" key="2">
    <source>
        <dbReference type="Proteomes" id="UP000887574"/>
    </source>
</evidence>
<dbReference type="Proteomes" id="UP000887574">
    <property type="component" value="Unplaced"/>
</dbReference>
<keyword evidence="2" id="KW-1185">Reference proteome</keyword>
<evidence type="ECO:0000256" key="1">
    <source>
        <dbReference type="SAM" id="Coils"/>
    </source>
</evidence>
<dbReference type="WBParaSite" id="jg5152">
    <property type="protein sequence ID" value="jg5152"/>
    <property type="gene ID" value="jg5152"/>
</dbReference>
<proteinExistence type="predicted"/>
<protein>
    <submittedName>
        <fullName evidence="3">A kinase anchor protein 9</fullName>
    </submittedName>
</protein>
<reference evidence="3" key="1">
    <citation type="submission" date="2022-11" db="UniProtKB">
        <authorList>
            <consortium name="WormBaseParasite"/>
        </authorList>
    </citation>
    <scope>IDENTIFICATION</scope>
</reference>
<dbReference type="Gene3D" id="1.10.287.1490">
    <property type="match status" value="1"/>
</dbReference>
<feature type="coiled-coil region" evidence="1">
    <location>
        <begin position="37"/>
        <end position="141"/>
    </location>
</feature>